<dbReference type="RefSeq" id="WP_144425856.1">
    <property type="nucleotide sequence ID" value="NZ_BAAAEB010000006.1"/>
</dbReference>
<evidence type="ECO:0000313" key="4">
    <source>
        <dbReference type="Proteomes" id="UP001056648"/>
    </source>
</evidence>
<gene>
    <name evidence="1" type="ORF">HLB16_08510</name>
    <name evidence="2" type="ORF">NDR89_10575</name>
</gene>
<dbReference type="AlphaFoldDB" id="A0A849B5R5"/>
<dbReference type="EMBL" id="JABEMD010000011">
    <property type="protein sequence ID" value="NNH10921.1"/>
    <property type="molecule type" value="Genomic_DNA"/>
</dbReference>
<reference evidence="2" key="2">
    <citation type="submission" date="2022-06" db="EMBL/GenBank/DDBJ databases">
        <title>Complete genome sequence and characterization of Cupriavidus gilardii QJ1 isolated from contaminating cells.</title>
        <authorList>
            <person name="Qi J."/>
        </authorList>
    </citation>
    <scope>NUCLEOTIDE SEQUENCE</scope>
    <source>
        <strain evidence="2">QJ1</strain>
    </source>
</reference>
<evidence type="ECO:0000313" key="1">
    <source>
        <dbReference type="EMBL" id="NNH10921.1"/>
    </source>
</evidence>
<accession>A0A849B5R5</accession>
<organism evidence="1 3">
    <name type="scientific">Cupriavidus gilardii</name>
    <dbReference type="NCBI Taxonomy" id="82541"/>
    <lineage>
        <taxon>Bacteria</taxon>
        <taxon>Pseudomonadati</taxon>
        <taxon>Pseudomonadota</taxon>
        <taxon>Betaproteobacteria</taxon>
        <taxon>Burkholderiales</taxon>
        <taxon>Burkholderiaceae</taxon>
        <taxon>Cupriavidus</taxon>
    </lineage>
</organism>
<name>A0A849B5R5_9BURK</name>
<proteinExistence type="predicted"/>
<reference evidence="1 3" key="1">
    <citation type="submission" date="2020-05" db="EMBL/GenBank/DDBJ databases">
        <title>MicrobeNet Type strains.</title>
        <authorList>
            <person name="Nicholson A.C."/>
        </authorList>
    </citation>
    <scope>NUCLEOTIDE SEQUENCE [LARGE SCALE GENOMIC DNA]</scope>
    <source>
        <strain evidence="1 3">ATCC 700815</strain>
    </source>
</reference>
<dbReference type="Proteomes" id="UP001056648">
    <property type="component" value="Chromosome 2"/>
</dbReference>
<sequence length="82" mass="9029">MHQNDASVRQPTEWAYFCGYCGEFAVFSLSTTCKPIHFVTAIRGSFPHNALTHCELCDGAASQRAQGALKKAQQQDVLPVSR</sequence>
<protein>
    <submittedName>
        <fullName evidence="1">Uncharacterized protein</fullName>
    </submittedName>
</protein>
<dbReference type="EMBL" id="CP098736">
    <property type="protein sequence ID" value="USE80237.1"/>
    <property type="molecule type" value="Genomic_DNA"/>
</dbReference>
<dbReference type="Proteomes" id="UP000542973">
    <property type="component" value="Unassembled WGS sequence"/>
</dbReference>
<evidence type="ECO:0000313" key="3">
    <source>
        <dbReference type="Proteomes" id="UP000542973"/>
    </source>
</evidence>
<evidence type="ECO:0000313" key="2">
    <source>
        <dbReference type="EMBL" id="USE80237.1"/>
    </source>
</evidence>
<keyword evidence="4" id="KW-1185">Reference proteome</keyword>